<dbReference type="InterPro" id="IPR026960">
    <property type="entry name" value="RVT-Znf"/>
</dbReference>
<evidence type="ECO:0000259" key="2">
    <source>
        <dbReference type="Pfam" id="PF13966"/>
    </source>
</evidence>
<dbReference type="PANTHER" id="PTHR33116">
    <property type="entry name" value="REVERSE TRANSCRIPTASE ZINC-BINDING DOMAIN-CONTAINING PROTEIN-RELATED-RELATED"/>
    <property type="match status" value="1"/>
</dbReference>
<feature type="domain" description="Reverse transcriptase zinc-binding" evidence="2">
    <location>
        <begin position="306"/>
        <end position="391"/>
    </location>
</feature>
<dbReference type="Pfam" id="PF00078">
    <property type="entry name" value="RVT_1"/>
    <property type="match status" value="1"/>
</dbReference>
<feature type="domain" description="Reverse transcriptase" evidence="1">
    <location>
        <begin position="65"/>
        <end position="245"/>
    </location>
</feature>
<evidence type="ECO:0000259" key="1">
    <source>
        <dbReference type="Pfam" id="PF00078"/>
    </source>
</evidence>
<dbReference type="InterPro" id="IPR036691">
    <property type="entry name" value="Endo/exonu/phosph_ase_sf"/>
</dbReference>
<gene>
    <name evidence="3" type="ORF">Ddye_008231</name>
</gene>
<dbReference type="SUPFAM" id="SSF56672">
    <property type="entry name" value="DNA/RNA polymerases"/>
    <property type="match status" value="1"/>
</dbReference>
<dbReference type="PANTHER" id="PTHR33116:SF78">
    <property type="entry name" value="OS12G0587133 PROTEIN"/>
    <property type="match status" value="1"/>
</dbReference>
<dbReference type="Gene3D" id="3.60.10.10">
    <property type="entry name" value="Endonuclease/exonuclease/phosphatase"/>
    <property type="match status" value="1"/>
</dbReference>
<sequence length="415" mass="47456">MRANLSVGTPWIVLGDFNVARAVHDIIVGSSRRSGTIDEFEDCLQTAELEDLLFSGFFHTWCNNISNDNCISKKLDKVLVSDAWLVFVAGNRIGDNILLGQELMRKYHKDDGSPKCYLKLDLMKAFDTIEWDFLLETLAAFRVSLRVINWVKACIITHKFSISINGKLAGFFHSKRGFHQGGPMSLYLFVIAIEVLTKLLAKNIQDSLPFKYHWKCDKIKLSLLCFTDDLIMLCHGFTPFATVLKMSLDDFSSFSTDQEYYFSFGGFGSCSMSIDLLEIKKHMPSYNPNSSFEDCIKWLPTSDGIYSAASTMASLKTPHPLVPWFEFVWYSHNIPRMNFILWLAIRGRHSTLDNVHLYNPYVGTLILFLRCSSHENHANLFFECAYSKVIWSHLKYICGRPCSGQSWPRFIAWAA</sequence>
<dbReference type="AlphaFoldDB" id="A0AAE0CL59"/>
<evidence type="ECO:0000313" key="4">
    <source>
        <dbReference type="Proteomes" id="UP001280121"/>
    </source>
</evidence>
<evidence type="ECO:0008006" key="5">
    <source>
        <dbReference type="Google" id="ProtNLM"/>
    </source>
</evidence>
<proteinExistence type="predicted"/>
<dbReference type="InterPro" id="IPR043502">
    <property type="entry name" value="DNA/RNA_pol_sf"/>
</dbReference>
<protein>
    <recommendedName>
        <fullName evidence="5">Reverse transcriptase domain-containing protein</fullName>
    </recommendedName>
</protein>
<dbReference type="SUPFAM" id="SSF56219">
    <property type="entry name" value="DNase I-like"/>
    <property type="match status" value="1"/>
</dbReference>
<name>A0AAE0CL59_9ROSI</name>
<dbReference type="InterPro" id="IPR000477">
    <property type="entry name" value="RT_dom"/>
</dbReference>
<dbReference type="EMBL" id="JANJYI010000003">
    <property type="protein sequence ID" value="KAK2655179.1"/>
    <property type="molecule type" value="Genomic_DNA"/>
</dbReference>
<dbReference type="Proteomes" id="UP001280121">
    <property type="component" value="Unassembled WGS sequence"/>
</dbReference>
<evidence type="ECO:0000313" key="3">
    <source>
        <dbReference type="EMBL" id="KAK2655179.1"/>
    </source>
</evidence>
<keyword evidence="4" id="KW-1185">Reference proteome</keyword>
<accession>A0AAE0CL59</accession>
<organism evidence="3 4">
    <name type="scientific">Dipteronia dyeriana</name>
    <dbReference type="NCBI Taxonomy" id="168575"/>
    <lineage>
        <taxon>Eukaryota</taxon>
        <taxon>Viridiplantae</taxon>
        <taxon>Streptophyta</taxon>
        <taxon>Embryophyta</taxon>
        <taxon>Tracheophyta</taxon>
        <taxon>Spermatophyta</taxon>
        <taxon>Magnoliopsida</taxon>
        <taxon>eudicotyledons</taxon>
        <taxon>Gunneridae</taxon>
        <taxon>Pentapetalae</taxon>
        <taxon>rosids</taxon>
        <taxon>malvids</taxon>
        <taxon>Sapindales</taxon>
        <taxon>Sapindaceae</taxon>
        <taxon>Hippocastanoideae</taxon>
        <taxon>Acereae</taxon>
        <taxon>Dipteronia</taxon>
    </lineage>
</organism>
<reference evidence="3" key="1">
    <citation type="journal article" date="2023" name="Plant J.">
        <title>Genome sequences and population genomics provide insights into the demographic history, inbreeding, and mutation load of two 'living fossil' tree species of Dipteronia.</title>
        <authorList>
            <person name="Feng Y."/>
            <person name="Comes H.P."/>
            <person name="Chen J."/>
            <person name="Zhu S."/>
            <person name="Lu R."/>
            <person name="Zhang X."/>
            <person name="Li P."/>
            <person name="Qiu J."/>
            <person name="Olsen K.M."/>
            <person name="Qiu Y."/>
        </authorList>
    </citation>
    <scope>NUCLEOTIDE SEQUENCE</scope>
    <source>
        <strain evidence="3">KIB01</strain>
    </source>
</reference>
<dbReference type="Pfam" id="PF13966">
    <property type="entry name" value="zf-RVT"/>
    <property type="match status" value="1"/>
</dbReference>
<comment type="caution">
    <text evidence="3">The sequence shown here is derived from an EMBL/GenBank/DDBJ whole genome shotgun (WGS) entry which is preliminary data.</text>
</comment>